<name>A0A420J1E8_9PEZI</name>
<protein>
    <submittedName>
        <fullName evidence="1">Uncharacterized protein</fullName>
    </submittedName>
</protein>
<evidence type="ECO:0000313" key="1">
    <source>
        <dbReference type="EMBL" id="RKF80578.1"/>
    </source>
</evidence>
<sequence length="143" mass="16821">MAGSQDTRDLKIVETTWDDRIDLRKASSTDITNYTASKVNFYGKQNVSDSNLWELFQDDFGDFTARTFSQVKLRTQQVLRYCLRSRCVFIFKNSKRKTISQTLSDCLQEEEQYEWTDQNLDDILKNYDLKSPKLARHIANREG</sequence>
<dbReference type="Proteomes" id="UP000283383">
    <property type="component" value="Unassembled WGS sequence"/>
</dbReference>
<dbReference type="STRING" id="62708.A0A420J1E8"/>
<proteinExistence type="predicted"/>
<comment type="caution">
    <text evidence="1">The sequence shown here is derived from an EMBL/GenBank/DDBJ whole genome shotgun (WGS) entry which is preliminary data.</text>
</comment>
<gene>
    <name evidence="1" type="ORF">GcM3_044019</name>
</gene>
<dbReference type="AlphaFoldDB" id="A0A420J1E8"/>
<evidence type="ECO:0000313" key="2">
    <source>
        <dbReference type="Proteomes" id="UP000283383"/>
    </source>
</evidence>
<dbReference type="EMBL" id="MCBQ01004422">
    <property type="protein sequence ID" value="RKF80578.1"/>
    <property type="molecule type" value="Genomic_DNA"/>
</dbReference>
<organism evidence="1 2">
    <name type="scientific">Golovinomyces cichoracearum</name>
    <dbReference type="NCBI Taxonomy" id="62708"/>
    <lineage>
        <taxon>Eukaryota</taxon>
        <taxon>Fungi</taxon>
        <taxon>Dikarya</taxon>
        <taxon>Ascomycota</taxon>
        <taxon>Pezizomycotina</taxon>
        <taxon>Leotiomycetes</taxon>
        <taxon>Erysiphales</taxon>
        <taxon>Erysiphaceae</taxon>
        <taxon>Golovinomyces</taxon>
    </lineage>
</organism>
<keyword evidence="2" id="KW-1185">Reference proteome</keyword>
<accession>A0A420J1E8</accession>
<reference evidence="1 2" key="1">
    <citation type="journal article" date="2018" name="BMC Genomics">
        <title>Comparative genome analyses reveal sequence features reflecting distinct modes of host-adaptation between dicot and monocot powdery mildew.</title>
        <authorList>
            <person name="Wu Y."/>
            <person name="Ma X."/>
            <person name="Pan Z."/>
            <person name="Kale S.D."/>
            <person name="Song Y."/>
            <person name="King H."/>
            <person name="Zhang Q."/>
            <person name="Presley C."/>
            <person name="Deng X."/>
            <person name="Wei C.I."/>
            <person name="Xiao S."/>
        </authorList>
    </citation>
    <scope>NUCLEOTIDE SEQUENCE [LARGE SCALE GENOMIC DNA]</scope>
    <source>
        <strain evidence="1">UMSG3</strain>
    </source>
</reference>